<organism evidence="4 5">
    <name type="scientific">Tetraparma gracilis</name>
    <dbReference type="NCBI Taxonomy" id="2962635"/>
    <lineage>
        <taxon>Eukaryota</taxon>
        <taxon>Sar</taxon>
        <taxon>Stramenopiles</taxon>
        <taxon>Ochrophyta</taxon>
        <taxon>Bolidophyceae</taxon>
        <taxon>Parmales</taxon>
        <taxon>Triparmaceae</taxon>
        <taxon>Tetraparma</taxon>
    </lineage>
</organism>
<reference evidence="4 5" key="1">
    <citation type="journal article" date="2023" name="Commun. Biol.">
        <title>Genome analysis of Parmales, the sister group of diatoms, reveals the evolutionary specialization of diatoms from phago-mixotrophs to photoautotrophs.</title>
        <authorList>
            <person name="Ban H."/>
            <person name="Sato S."/>
            <person name="Yoshikawa S."/>
            <person name="Yamada K."/>
            <person name="Nakamura Y."/>
            <person name="Ichinomiya M."/>
            <person name="Sato N."/>
            <person name="Blanc-Mathieu R."/>
            <person name="Endo H."/>
            <person name="Kuwata A."/>
            <person name="Ogata H."/>
        </authorList>
    </citation>
    <scope>NUCLEOTIDE SEQUENCE [LARGE SCALE GENOMIC DNA]</scope>
</reference>
<comment type="caution">
    <text evidence="4">The sequence shown here is derived from an EMBL/GenBank/DDBJ whole genome shotgun (WGS) entry which is preliminary data.</text>
</comment>
<evidence type="ECO:0000256" key="2">
    <source>
        <dbReference type="SAM" id="Phobius"/>
    </source>
</evidence>
<dbReference type="EMBL" id="BRYB01006226">
    <property type="protein sequence ID" value="GMI52483.1"/>
    <property type="molecule type" value="Genomic_DNA"/>
</dbReference>
<dbReference type="PANTHER" id="PTHR19308:SF14">
    <property type="entry name" value="START DOMAIN-CONTAINING PROTEIN"/>
    <property type="match status" value="1"/>
</dbReference>
<gene>
    <name evidence="4" type="ORF">TeGR_g11976</name>
</gene>
<proteinExistence type="predicted"/>
<dbReference type="InterPro" id="IPR023393">
    <property type="entry name" value="START-like_dom_sf"/>
</dbReference>
<accession>A0ABQ6NBE7</accession>
<dbReference type="PANTHER" id="PTHR19308">
    <property type="entry name" value="PHOSPHATIDYLCHOLINE TRANSFER PROTEIN"/>
    <property type="match status" value="1"/>
</dbReference>
<keyword evidence="2" id="KW-0812">Transmembrane</keyword>
<sequence length="1349" mass="150359">MLSTQKLSLPAPSVSFNWVYRSTTSGHAPPSSMSSFISTVTPASALPPVHDAFVQELLGSLISPHIASMSCSLLLSDGPFGTCDVEMAASCLAMESGDDENAVARTKQSATKLLSKISDKISSSMPSSSARIALSGRESSDSAGYFSFGRQSHRASPPSSPSSPSSPSPKPPASPLPKRAAESLLNRLAISLVRKVCSEFARYAEVDAAYIKEFTTVAIPTACPESSAERKLVRTALESDGDGSTASATGSDWTRIRGTVTRSVEVYERPDAANKSVWGKAKGEVDAPADEVVAWLWRFMGYERLLEHFTKHENRLRFEVDVPDSHSKLMCAVHSLPGGFDDRLFAVWWTWTLDPSSNSFILAFTPMLECPAYDAAKSYANNVIDNCPDARKAVKGGTRGFWRITPLAPTVSSFTLVQMGTVGGMIPLWVTNYKVLAALKSATNLKHKHERSDEDVTVDVPPLSAASFVYAVSRSKVAHSVAKGDKAYLVLRQPSPYEMTCALVTPLPFPLTDREFIYDNVIAADSPTSFVVAMQSCDDVKVDYGANLSPVRGFVRILFRIQPVDAAPNQCKVSVLQFLDPASSNFIPRKVVHGRLIENLHIEDLRAKFQRDSEIDKASNDATADMIIKNEDPCSVEESAFVKNVRQELFDLDSAVMDDLESPDHLVRMGIVLGRTNFGAGSGISVASTVVDATVAQCAAIGINIMTREATLRTHLVNGSPERLVYPRTPHTQIYRRLIELPIPGITPREFVSQQTWEWENEKTLHVVYNDAEIPEHPELTSKFARGSVQVLQTYDWLDPVNGVPQTRVTWLQRANFRVLISAPERLMRKSVAKRLQWLVTMRKKFDHSEDLDRAKRRALESAAVQPQVYTKEDDEIINSGLKQFEIFGSEARNRSTIKGLSPTVTNEECLAYIWHLCARCRWGDQDLERTVLEEKSDHHQTVYQCKKHINVGGIKYHSRDIVMQQVWKLVDPKTYVIAGRPTSHPLRPARERASTRISRFSSRRNSTERFRDRIRSQHADPNEYHVRGIGFSTVQITETSPGVCRFVAVTHLDFGGFMPKILVNWAMRSTVHSALRAQLYLQGQRRLEDFDDSAGKAFAELLMVPVKQEKHLHKGETFGGVRMHEVFSTYRGAREIKERWEWFEDMMACVVCNKLQLGVSMESKLCNVKKMDGRTMGSGLAQCLALSLTSQTAVDEWIFRYPALQELEKEAEWFRATMDTVAQRLLSEVGWGAKLRLYGGASLSIMDMLSDVNVFVLFLGREEQRGYAIILGAMLLSCLFLQLLFVFIQHRGRGRLELLKELLIVVVGIKPGVDASRVAKGMQKVPHQVVSPEAELNYIKCIEIFSES</sequence>
<keyword evidence="2" id="KW-1133">Transmembrane helix</keyword>
<dbReference type="InterPro" id="IPR051213">
    <property type="entry name" value="START_lipid_transfer"/>
</dbReference>
<feature type="region of interest" description="Disordered" evidence="1">
    <location>
        <begin position="145"/>
        <end position="178"/>
    </location>
</feature>
<feature type="domain" description="START" evidence="3">
    <location>
        <begin position="817"/>
        <end position="1068"/>
    </location>
</feature>
<dbReference type="SUPFAM" id="SSF55961">
    <property type="entry name" value="Bet v1-like"/>
    <property type="match status" value="4"/>
</dbReference>
<feature type="compositionally biased region" description="Pro residues" evidence="1">
    <location>
        <begin position="158"/>
        <end position="175"/>
    </location>
</feature>
<feature type="non-terminal residue" evidence="4">
    <location>
        <position position="1349"/>
    </location>
</feature>
<protein>
    <recommendedName>
        <fullName evidence="3">START domain-containing protein</fullName>
    </recommendedName>
</protein>
<evidence type="ECO:0000313" key="4">
    <source>
        <dbReference type="EMBL" id="GMI52483.1"/>
    </source>
</evidence>
<feature type="transmembrane region" description="Helical" evidence="2">
    <location>
        <begin position="1268"/>
        <end position="1289"/>
    </location>
</feature>
<keyword evidence="2" id="KW-0472">Membrane</keyword>
<evidence type="ECO:0000313" key="5">
    <source>
        <dbReference type="Proteomes" id="UP001165060"/>
    </source>
</evidence>
<dbReference type="InterPro" id="IPR002913">
    <property type="entry name" value="START_lipid-bd_dom"/>
</dbReference>
<evidence type="ECO:0000259" key="3">
    <source>
        <dbReference type="PROSITE" id="PS50848"/>
    </source>
</evidence>
<dbReference type="PROSITE" id="PS50848">
    <property type="entry name" value="START"/>
    <property type="match status" value="1"/>
</dbReference>
<keyword evidence="5" id="KW-1185">Reference proteome</keyword>
<name>A0ABQ6NBE7_9STRA</name>
<dbReference type="Gene3D" id="3.30.530.20">
    <property type="match status" value="4"/>
</dbReference>
<evidence type="ECO:0000256" key="1">
    <source>
        <dbReference type="SAM" id="MobiDB-lite"/>
    </source>
</evidence>
<dbReference type="Proteomes" id="UP001165060">
    <property type="component" value="Unassembled WGS sequence"/>
</dbReference>